<dbReference type="GeneID" id="81358768"/>
<organism evidence="6 7">
    <name type="scientific">Penicillium argentinense</name>
    <dbReference type="NCBI Taxonomy" id="1131581"/>
    <lineage>
        <taxon>Eukaryota</taxon>
        <taxon>Fungi</taxon>
        <taxon>Dikarya</taxon>
        <taxon>Ascomycota</taxon>
        <taxon>Pezizomycotina</taxon>
        <taxon>Eurotiomycetes</taxon>
        <taxon>Eurotiomycetidae</taxon>
        <taxon>Eurotiales</taxon>
        <taxon>Aspergillaceae</taxon>
        <taxon>Penicillium</taxon>
    </lineage>
</organism>
<dbReference type="GO" id="GO:0005351">
    <property type="term" value="F:carbohydrate:proton symporter activity"/>
    <property type="evidence" value="ECO:0007669"/>
    <property type="project" value="TreeGrafter"/>
</dbReference>
<sequence>MPSRDGQKPQTGLTVPGEPEGRHPSPGIAARPHALLLAVRPFAWPGCSYESRNSREPKSARWGPLTRPSVQNLEFARDEPTTARAACQYGDAAAVEVDPVPWLVRINDPGQTRTGSPDCPRNDPWSSGRAHGPRMARWMRTRSGLLNPARPPGSSIVARLFSCPVLCRVGPIDKREILTKVARECTTPRYFLAMPTKRFLGLNGTQLQIAIGVLAGMDFLLFGYDQGVTGGLLTLDSFRKYFPTIDTTDAHTQGWSSAEKSNQSTRQGITVAAYNLGCFAGSIPTIWIGNMLEDEAVRRASVLTNPTKHAQKHREHAEKDSDGNTATSDEK</sequence>
<evidence type="ECO:0000256" key="3">
    <source>
        <dbReference type="ARBA" id="ARBA00022989"/>
    </source>
</evidence>
<dbReference type="InterPro" id="IPR036259">
    <property type="entry name" value="MFS_trans_sf"/>
</dbReference>
<evidence type="ECO:0000256" key="5">
    <source>
        <dbReference type="SAM" id="MobiDB-lite"/>
    </source>
</evidence>
<evidence type="ECO:0000256" key="2">
    <source>
        <dbReference type="ARBA" id="ARBA00022692"/>
    </source>
</evidence>
<evidence type="ECO:0000313" key="6">
    <source>
        <dbReference type="EMBL" id="KAJ5095005.1"/>
    </source>
</evidence>
<dbReference type="RefSeq" id="XP_056473155.1">
    <property type="nucleotide sequence ID" value="XM_056619789.1"/>
</dbReference>
<dbReference type="AlphaFoldDB" id="A0A9W9F7N3"/>
<keyword evidence="3" id="KW-1133">Transmembrane helix</keyword>
<dbReference type="PANTHER" id="PTHR48022">
    <property type="entry name" value="PLASTIDIC GLUCOSE TRANSPORTER 4"/>
    <property type="match status" value="1"/>
</dbReference>
<keyword evidence="7" id="KW-1185">Reference proteome</keyword>
<dbReference type="PANTHER" id="PTHR48022:SF68">
    <property type="entry name" value="MAJOR FACILITATOR SUPERFAMILY (MFS) PROFILE DOMAIN-CONTAINING PROTEIN-RELATED"/>
    <property type="match status" value="1"/>
</dbReference>
<feature type="region of interest" description="Disordered" evidence="5">
    <location>
        <begin position="108"/>
        <end position="133"/>
    </location>
</feature>
<accession>A0A9W9F7N3</accession>
<dbReference type="InterPro" id="IPR005828">
    <property type="entry name" value="MFS_sugar_transport-like"/>
</dbReference>
<gene>
    <name evidence="6" type="ORF">N7532_007296</name>
</gene>
<evidence type="ECO:0000256" key="1">
    <source>
        <dbReference type="ARBA" id="ARBA00004141"/>
    </source>
</evidence>
<name>A0A9W9F7N3_9EURO</name>
<dbReference type="Gene3D" id="1.20.1250.20">
    <property type="entry name" value="MFS general substrate transporter like domains"/>
    <property type="match status" value="1"/>
</dbReference>
<dbReference type="OrthoDB" id="6612291at2759"/>
<keyword evidence="4" id="KW-0472">Membrane</keyword>
<dbReference type="EMBL" id="JAPQKI010000006">
    <property type="protein sequence ID" value="KAJ5095005.1"/>
    <property type="molecule type" value="Genomic_DNA"/>
</dbReference>
<feature type="region of interest" description="Disordered" evidence="5">
    <location>
        <begin position="1"/>
        <end position="28"/>
    </location>
</feature>
<dbReference type="InterPro" id="IPR050360">
    <property type="entry name" value="MFS_Sugar_Transporters"/>
</dbReference>
<evidence type="ECO:0000256" key="4">
    <source>
        <dbReference type="ARBA" id="ARBA00023136"/>
    </source>
</evidence>
<keyword evidence="2" id="KW-0812">Transmembrane</keyword>
<dbReference type="GO" id="GO:0016020">
    <property type="term" value="C:membrane"/>
    <property type="evidence" value="ECO:0007669"/>
    <property type="project" value="UniProtKB-SubCell"/>
</dbReference>
<proteinExistence type="predicted"/>
<feature type="compositionally biased region" description="Basic and acidic residues" evidence="5">
    <location>
        <begin position="315"/>
        <end position="331"/>
    </location>
</feature>
<evidence type="ECO:0000313" key="7">
    <source>
        <dbReference type="Proteomes" id="UP001149074"/>
    </source>
</evidence>
<feature type="region of interest" description="Disordered" evidence="5">
    <location>
        <begin position="305"/>
        <end position="331"/>
    </location>
</feature>
<dbReference type="Pfam" id="PF00083">
    <property type="entry name" value="Sugar_tr"/>
    <property type="match status" value="1"/>
</dbReference>
<comment type="caution">
    <text evidence="6">The sequence shown here is derived from an EMBL/GenBank/DDBJ whole genome shotgun (WGS) entry which is preliminary data.</text>
</comment>
<comment type="subcellular location">
    <subcellularLocation>
        <location evidence="1">Membrane</location>
        <topology evidence="1">Multi-pass membrane protein</topology>
    </subcellularLocation>
</comment>
<reference evidence="6" key="1">
    <citation type="submission" date="2022-11" db="EMBL/GenBank/DDBJ databases">
        <authorList>
            <person name="Petersen C."/>
        </authorList>
    </citation>
    <scope>NUCLEOTIDE SEQUENCE</scope>
    <source>
        <strain evidence="6">IBT 30761</strain>
    </source>
</reference>
<dbReference type="Proteomes" id="UP001149074">
    <property type="component" value="Unassembled WGS sequence"/>
</dbReference>
<reference evidence="6" key="2">
    <citation type="journal article" date="2023" name="IMA Fungus">
        <title>Comparative genomic study of the Penicillium genus elucidates a diverse pangenome and 15 lateral gene transfer events.</title>
        <authorList>
            <person name="Petersen C."/>
            <person name="Sorensen T."/>
            <person name="Nielsen M.R."/>
            <person name="Sondergaard T.E."/>
            <person name="Sorensen J.L."/>
            <person name="Fitzpatrick D.A."/>
            <person name="Frisvad J.C."/>
            <person name="Nielsen K.L."/>
        </authorList>
    </citation>
    <scope>NUCLEOTIDE SEQUENCE</scope>
    <source>
        <strain evidence="6">IBT 30761</strain>
    </source>
</reference>
<protein>
    <submittedName>
        <fullName evidence="6">Uncharacterized protein</fullName>
    </submittedName>
</protein>